<dbReference type="EMBL" id="BGPR01007612">
    <property type="protein sequence ID" value="GBN28208.1"/>
    <property type="molecule type" value="Genomic_DNA"/>
</dbReference>
<organism evidence="1 2">
    <name type="scientific">Araneus ventricosus</name>
    <name type="common">Orbweaver spider</name>
    <name type="synonym">Epeira ventricosa</name>
    <dbReference type="NCBI Taxonomy" id="182803"/>
    <lineage>
        <taxon>Eukaryota</taxon>
        <taxon>Metazoa</taxon>
        <taxon>Ecdysozoa</taxon>
        <taxon>Arthropoda</taxon>
        <taxon>Chelicerata</taxon>
        <taxon>Arachnida</taxon>
        <taxon>Araneae</taxon>
        <taxon>Araneomorphae</taxon>
        <taxon>Entelegynae</taxon>
        <taxon>Araneoidea</taxon>
        <taxon>Araneidae</taxon>
        <taxon>Araneus</taxon>
    </lineage>
</organism>
<accession>A0A4Y2MM22</accession>
<gene>
    <name evidence="1" type="ORF">AVEN_129306_1</name>
</gene>
<evidence type="ECO:0000313" key="2">
    <source>
        <dbReference type="Proteomes" id="UP000499080"/>
    </source>
</evidence>
<comment type="caution">
    <text evidence="1">The sequence shown here is derived from an EMBL/GenBank/DDBJ whole genome shotgun (WGS) entry which is preliminary data.</text>
</comment>
<name>A0A4Y2MM22_ARAVE</name>
<dbReference type="Proteomes" id="UP000499080">
    <property type="component" value="Unassembled WGS sequence"/>
</dbReference>
<protein>
    <submittedName>
        <fullName evidence="1">Uncharacterized protein</fullName>
    </submittedName>
</protein>
<keyword evidence="2" id="KW-1185">Reference proteome</keyword>
<reference evidence="1 2" key="1">
    <citation type="journal article" date="2019" name="Sci. Rep.">
        <title>Orb-weaving spider Araneus ventricosus genome elucidates the spidroin gene catalogue.</title>
        <authorList>
            <person name="Kono N."/>
            <person name="Nakamura H."/>
            <person name="Ohtoshi R."/>
            <person name="Moran D.A.P."/>
            <person name="Shinohara A."/>
            <person name="Yoshida Y."/>
            <person name="Fujiwara M."/>
            <person name="Mori M."/>
            <person name="Tomita M."/>
            <person name="Arakawa K."/>
        </authorList>
    </citation>
    <scope>NUCLEOTIDE SEQUENCE [LARGE SCALE GENOMIC DNA]</scope>
</reference>
<sequence length="89" mass="10024">MQHAFSHIAIVVASSNGFKACKSTGNETLPPVIKWGRSASKRAYSGLLMQLLSNPDKPFPSINVEFHRVEHLGLVFWYLLPEASTWHHH</sequence>
<proteinExistence type="predicted"/>
<dbReference type="AlphaFoldDB" id="A0A4Y2MM22"/>
<evidence type="ECO:0000313" key="1">
    <source>
        <dbReference type="EMBL" id="GBN28208.1"/>
    </source>
</evidence>